<dbReference type="AlphaFoldDB" id="A0A2V5IVQ4"/>
<protein>
    <submittedName>
        <fullName evidence="1">Uncharacterized protein</fullName>
    </submittedName>
</protein>
<evidence type="ECO:0000313" key="2">
    <source>
        <dbReference type="Proteomes" id="UP000248817"/>
    </source>
</evidence>
<organism evidence="1 2">
    <name type="scientific">Aspergillus indologenus CBS 114.80</name>
    <dbReference type="NCBI Taxonomy" id="1450541"/>
    <lineage>
        <taxon>Eukaryota</taxon>
        <taxon>Fungi</taxon>
        <taxon>Dikarya</taxon>
        <taxon>Ascomycota</taxon>
        <taxon>Pezizomycotina</taxon>
        <taxon>Eurotiomycetes</taxon>
        <taxon>Eurotiomycetidae</taxon>
        <taxon>Eurotiales</taxon>
        <taxon>Aspergillaceae</taxon>
        <taxon>Aspergillus</taxon>
        <taxon>Aspergillus subgen. Circumdati</taxon>
    </lineage>
</organism>
<reference evidence="1 2" key="1">
    <citation type="submission" date="2018-02" db="EMBL/GenBank/DDBJ databases">
        <title>The genomes of Aspergillus section Nigri reveals drivers in fungal speciation.</title>
        <authorList>
            <consortium name="DOE Joint Genome Institute"/>
            <person name="Vesth T.C."/>
            <person name="Nybo J."/>
            <person name="Theobald S."/>
            <person name="Brandl J."/>
            <person name="Frisvad J.C."/>
            <person name="Nielsen K.F."/>
            <person name="Lyhne E.K."/>
            <person name="Kogle M.E."/>
            <person name="Kuo A."/>
            <person name="Riley R."/>
            <person name="Clum A."/>
            <person name="Nolan M."/>
            <person name="Lipzen A."/>
            <person name="Salamov A."/>
            <person name="Henrissat B."/>
            <person name="Wiebenga A."/>
            <person name="De vries R.P."/>
            <person name="Grigoriev I.V."/>
            <person name="Mortensen U.H."/>
            <person name="Andersen M.R."/>
            <person name="Baker S.E."/>
        </authorList>
    </citation>
    <scope>NUCLEOTIDE SEQUENCE [LARGE SCALE GENOMIC DNA]</scope>
    <source>
        <strain evidence="1 2">CBS 114.80</strain>
    </source>
</reference>
<gene>
    <name evidence="1" type="ORF">BP00DRAFT_418301</name>
</gene>
<keyword evidence="2" id="KW-1185">Reference proteome</keyword>
<dbReference type="Proteomes" id="UP000248817">
    <property type="component" value="Unassembled WGS sequence"/>
</dbReference>
<proteinExistence type="predicted"/>
<sequence length="207" mass="22897">MPREERVQFPAGVHQAILGHFREWRHPASRRMECSYPPKSSWSSHPLKEHENLSFVLYTASQHVRLRRRGSSSLSLGHLGVLSAGCFQSLPPGILAEYFGKAEYSRPGLDVVPLLLQGSSLLPDTAYKGARSRVCGESLCHWTVSKTPSLRASERFHAHHGTDVRCNLDGLPTVRRIGRGSPPALHFDQKPNFSGTSVGFKTGSCDI</sequence>
<name>A0A2V5IVQ4_9EURO</name>
<accession>A0A2V5IVQ4</accession>
<dbReference type="EMBL" id="KZ825554">
    <property type="protein sequence ID" value="PYI28167.1"/>
    <property type="molecule type" value="Genomic_DNA"/>
</dbReference>
<evidence type="ECO:0000313" key="1">
    <source>
        <dbReference type="EMBL" id="PYI28167.1"/>
    </source>
</evidence>